<protein>
    <submittedName>
        <fullName evidence="2">Uncharacterized protein</fullName>
    </submittedName>
</protein>
<evidence type="ECO:0000313" key="3">
    <source>
        <dbReference type="Proteomes" id="UP000606193"/>
    </source>
</evidence>
<sequence length="515" mass="58944">MSRIDQGNDRDNVLRDDEGTIAEGDQKLQYLSRLTEQLQYRPVRQKIYREYEDHIDDETEYRISTGMTRAEAMKAAVEQMGDPVETGKALDQIHRPEKVLLPWLGMLFILGLGMALVYCIQRDMRGQLWSLVSAALPRRIQINWIDLFLCIIVLTAVSYISYTKYQKFSVWAGLILMITPVWYLIHRTGIGGNICPVLDDTVQHLLGGEKGWITRRYYLLYVPIYGLMISYWKGKPHQMEKSLLAMALPLVLSFDWSVTDSELGSWGNFTFWTTALYLAFVFVMAVQLNIISLPKRKTVRITGVALVLAKGIYMLYDFAVVCHARWSVYYHHAGWNTMFLFFSEKRRREYSALWKTIVGDDQVSALQLFHVQMMQGIKWIGTSDILTQKLAQNEYSAEQVYLYITHGDLNTLMAYVGILPVVFVLGALTVFTVWLVKKAWRQSDRTGRLLGVSIGFVILLRILYAAAQAFSLTPGNHYVGLIPVFGGIGTEDYSGIAETLALYGMLLSIYRYRNV</sequence>
<feature type="transmembrane region" description="Helical" evidence="1">
    <location>
        <begin position="142"/>
        <end position="162"/>
    </location>
</feature>
<feature type="transmembrane region" description="Helical" evidence="1">
    <location>
        <begin position="303"/>
        <end position="326"/>
    </location>
</feature>
<dbReference type="InterPro" id="IPR047928">
    <property type="entry name" value="Perm_prefix_1"/>
</dbReference>
<keyword evidence="1" id="KW-1133">Transmembrane helix</keyword>
<feature type="transmembrane region" description="Helical" evidence="1">
    <location>
        <begin position="448"/>
        <end position="473"/>
    </location>
</feature>
<feature type="transmembrane region" description="Helical" evidence="1">
    <location>
        <begin position="493"/>
        <end position="512"/>
    </location>
</feature>
<dbReference type="Pfam" id="PF22564">
    <property type="entry name" value="HAAS"/>
    <property type="match status" value="1"/>
</dbReference>
<gene>
    <name evidence="2" type="ORF">H8704_05800</name>
</gene>
<feature type="transmembrane region" description="Helical" evidence="1">
    <location>
        <begin position="242"/>
        <end position="259"/>
    </location>
</feature>
<feature type="transmembrane region" description="Helical" evidence="1">
    <location>
        <begin position="412"/>
        <end position="436"/>
    </location>
</feature>
<comment type="caution">
    <text evidence="2">The sequence shown here is derived from an EMBL/GenBank/DDBJ whole genome shotgun (WGS) entry which is preliminary data.</text>
</comment>
<keyword evidence="3" id="KW-1185">Reference proteome</keyword>
<accession>A0ABR7N0J5</accession>
<feature type="transmembrane region" description="Helical" evidence="1">
    <location>
        <begin position="271"/>
        <end position="291"/>
    </location>
</feature>
<proteinExistence type="predicted"/>
<keyword evidence="1" id="KW-0472">Membrane</keyword>
<reference evidence="2 3" key="1">
    <citation type="submission" date="2020-08" db="EMBL/GenBank/DDBJ databases">
        <title>Genome public.</title>
        <authorList>
            <person name="Liu C."/>
            <person name="Sun Q."/>
        </authorList>
    </citation>
    <scope>NUCLEOTIDE SEQUENCE [LARGE SCALE GENOMIC DNA]</scope>
    <source>
        <strain evidence="2 3">NSJ-37</strain>
    </source>
</reference>
<dbReference type="Proteomes" id="UP000606193">
    <property type="component" value="Unassembled WGS sequence"/>
</dbReference>
<organism evidence="2 3">
    <name type="scientific">Jutongia huaianensis</name>
    <dbReference type="NCBI Taxonomy" id="2763668"/>
    <lineage>
        <taxon>Bacteria</taxon>
        <taxon>Bacillati</taxon>
        <taxon>Bacillota</taxon>
        <taxon>Clostridia</taxon>
        <taxon>Lachnospirales</taxon>
        <taxon>Lachnospiraceae</taxon>
        <taxon>Jutongia</taxon>
    </lineage>
</organism>
<feature type="transmembrane region" description="Helical" evidence="1">
    <location>
        <begin position="100"/>
        <end position="121"/>
    </location>
</feature>
<evidence type="ECO:0000313" key="2">
    <source>
        <dbReference type="EMBL" id="MBC8562146.1"/>
    </source>
</evidence>
<keyword evidence="1" id="KW-0812">Transmembrane</keyword>
<evidence type="ECO:0000256" key="1">
    <source>
        <dbReference type="SAM" id="Phobius"/>
    </source>
</evidence>
<feature type="transmembrane region" description="Helical" evidence="1">
    <location>
        <begin position="168"/>
        <end position="185"/>
    </location>
</feature>
<name>A0ABR7N0J5_9FIRM</name>
<dbReference type="NCBIfam" id="NF038403">
    <property type="entry name" value="perm_prefix_1"/>
    <property type="match status" value="1"/>
</dbReference>
<dbReference type="EMBL" id="JACRSX010000005">
    <property type="protein sequence ID" value="MBC8562146.1"/>
    <property type="molecule type" value="Genomic_DNA"/>
</dbReference>
<dbReference type="RefSeq" id="WP_249297656.1">
    <property type="nucleotide sequence ID" value="NZ_JACRSX010000005.1"/>
</dbReference>